<dbReference type="AlphaFoldDB" id="A0A023BC66"/>
<evidence type="ECO:0000256" key="1">
    <source>
        <dbReference type="SAM" id="MobiDB-lite"/>
    </source>
</evidence>
<dbReference type="OrthoDB" id="361874at2759"/>
<dbReference type="EMBL" id="AFNH02000134">
    <property type="protein sequence ID" value="EZG81689.1"/>
    <property type="molecule type" value="Genomic_DNA"/>
</dbReference>
<proteinExistence type="predicted"/>
<evidence type="ECO:0000313" key="3">
    <source>
        <dbReference type="EMBL" id="EZG81689.1"/>
    </source>
</evidence>
<feature type="domain" description="DUF6827" evidence="2">
    <location>
        <begin position="133"/>
        <end position="228"/>
    </location>
</feature>
<reference evidence="3" key="1">
    <citation type="submission" date="2013-12" db="EMBL/GenBank/DDBJ databases">
        <authorList>
            <person name="Omoto C.K."/>
            <person name="Sibley D."/>
            <person name="Venepally P."/>
            <person name="Hadjithomas M."/>
            <person name="Karamycheva S."/>
            <person name="Brunk B."/>
            <person name="Roos D."/>
            <person name="Caler E."/>
            <person name="Lorenzi H."/>
        </authorList>
    </citation>
    <scope>NUCLEOTIDE SEQUENCE</scope>
</reference>
<dbReference type="InterPro" id="IPR049230">
    <property type="entry name" value="DUF6827"/>
</dbReference>
<evidence type="ECO:0000313" key="4">
    <source>
        <dbReference type="Proteomes" id="UP000019763"/>
    </source>
</evidence>
<evidence type="ECO:0000259" key="2">
    <source>
        <dbReference type="Pfam" id="PF20715"/>
    </source>
</evidence>
<feature type="compositionally biased region" description="Acidic residues" evidence="1">
    <location>
        <begin position="271"/>
        <end position="293"/>
    </location>
</feature>
<feature type="region of interest" description="Disordered" evidence="1">
    <location>
        <begin position="259"/>
        <end position="293"/>
    </location>
</feature>
<feature type="region of interest" description="Disordered" evidence="1">
    <location>
        <begin position="1"/>
        <end position="35"/>
    </location>
</feature>
<keyword evidence="4" id="KW-1185">Reference proteome</keyword>
<organism evidence="3 4">
    <name type="scientific">Gregarina niphandrodes</name>
    <name type="common">Septate eugregarine</name>
    <dbReference type="NCBI Taxonomy" id="110365"/>
    <lineage>
        <taxon>Eukaryota</taxon>
        <taxon>Sar</taxon>
        <taxon>Alveolata</taxon>
        <taxon>Apicomplexa</taxon>
        <taxon>Conoidasida</taxon>
        <taxon>Gregarinasina</taxon>
        <taxon>Eugregarinorida</taxon>
        <taxon>Gregarinidae</taxon>
        <taxon>Gregarina</taxon>
    </lineage>
</organism>
<name>A0A023BC66_GRENI</name>
<dbReference type="GeneID" id="22910922"/>
<dbReference type="VEuPathDB" id="CryptoDB:GNI_018310"/>
<dbReference type="Proteomes" id="UP000019763">
    <property type="component" value="Unassembled WGS sequence"/>
</dbReference>
<gene>
    <name evidence="3" type="ORF">GNI_018310</name>
</gene>
<sequence length="309" mass="35209">MRPTKFQDDDEATEMQHKHRPKAGANKGDSYTVYDQEKRPGNKRRMLSRFFMIIIDCNMIVHDETIYVSLGSLDLFWPLFWPGYKEGFVFIRGHASEYIPSAIEDSCHEVDICGVEKQLGRHKRLSDDIAVDLEKAAEHCPEFGRSKEWGKTQRVLDLMFQCEDVRDYINEILEALDRLNPREMGVMTVRRTPSEMDKRIEVILSRMSELQKNYPELNTKIDESVGKGTICSFSAAGLTRQVNCCKSAFVLDPDTLDPDTLDPDTLNPDALDPDTLDPDTLDPDALDSDTLDPDTLDSDTLVFTLISFT</sequence>
<protein>
    <recommendedName>
        <fullName evidence="2">DUF6827 domain-containing protein</fullName>
    </recommendedName>
</protein>
<dbReference type="Pfam" id="PF20715">
    <property type="entry name" value="DUF6827"/>
    <property type="match status" value="1"/>
</dbReference>
<comment type="caution">
    <text evidence="3">The sequence shown here is derived from an EMBL/GenBank/DDBJ whole genome shotgun (WGS) entry which is preliminary data.</text>
</comment>
<dbReference type="RefSeq" id="XP_011134195.1">
    <property type="nucleotide sequence ID" value="XM_011135893.1"/>
</dbReference>
<accession>A0A023BC66</accession>